<evidence type="ECO:0000313" key="6">
    <source>
        <dbReference type="Proteomes" id="UP000262325"/>
    </source>
</evidence>
<dbReference type="Pfam" id="PF00034">
    <property type="entry name" value="Cytochrom_C"/>
    <property type="match status" value="1"/>
</dbReference>
<dbReference type="GO" id="GO:0009055">
    <property type="term" value="F:electron transfer activity"/>
    <property type="evidence" value="ECO:0007669"/>
    <property type="project" value="InterPro"/>
</dbReference>
<gene>
    <name evidence="5" type="ORF">DHM44_02360</name>
</gene>
<organism evidence="5 6">
    <name type="scientific">Flexistipes sinusarabici</name>
    <dbReference type="NCBI Taxonomy" id="2352"/>
    <lineage>
        <taxon>Bacteria</taxon>
        <taxon>Pseudomonadati</taxon>
        <taxon>Deferribacterota</taxon>
        <taxon>Deferribacteres</taxon>
        <taxon>Deferribacterales</taxon>
        <taxon>Flexistipitaceae</taxon>
        <taxon>Flexistipes</taxon>
    </lineage>
</organism>
<dbReference type="SUPFAM" id="SSF46626">
    <property type="entry name" value="Cytochrome c"/>
    <property type="match status" value="1"/>
</dbReference>
<dbReference type="EMBL" id="DPPF01000050">
    <property type="protein sequence ID" value="HCW92504.1"/>
    <property type="molecule type" value="Genomic_DNA"/>
</dbReference>
<reference evidence="5 6" key="1">
    <citation type="journal article" date="2018" name="Nat. Biotechnol.">
        <title>A standardized bacterial taxonomy based on genome phylogeny substantially revises the tree of life.</title>
        <authorList>
            <person name="Parks D.H."/>
            <person name="Chuvochina M."/>
            <person name="Waite D.W."/>
            <person name="Rinke C."/>
            <person name="Skarshewski A."/>
            <person name="Chaumeil P.A."/>
            <person name="Hugenholtz P."/>
        </authorList>
    </citation>
    <scope>NUCLEOTIDE SEQUENCE [LARGE SCALE GENOMIC DNA]</scope>
    <source>
        <strain evidence="5">UBA8672</strain>
    </source>
</reference>
<evidence type="ECO:0000256" key="3">
    <source>
        <dbReference type="ARBA" id="ARBA00023004"/>
    </source>
</evidence>
<protein>
    <submittedName>
        <fullName evidence="5">Cytochrome C</fullName>
    </submittedName>
</protein>
<dbReference type="InterPro" id="IPR009056">
    <property type="entry name" value="Cyt_c-like_dom"/>
</dbReference>
<keyword evidence="1" id="KW-0349">Heme</keyword>
<comment type="caution">
    <text evidence="5">The sequence shown here is derived from an EMBL/GenBank/DDBJ whole genome shotgun (WGS) entry which is preliminary data.</text>
</comment>
<proteinExistence type="predicted"/>
<dbReference type="AlphaFoldDB" id="A0A3D5QA08"/>
<feature type="domain" description="Cytochrome c" evidence="4">
    <location>
        <begin position="29"/>
        <end position="104"/>
    </location>
</feature>
<accession>A0A3D5QA08</accession>
<sequence length="117" mass="13175">MNKKFVGFLMLLFIVVFSVSLVFAEGNARRGKRIWKAGCRLTCHDGSVQGAPALSPVSKTQAQWKMWFANNHEKIKEVHKKGELDKARVRGGAQGWEDMFQYLHDHALDSAQPETCG</sequence>
<dbReference type="GO" id="GO:0046872">
    <property type="term" value="F:metal ion binding"/>
    <property type="evidence" value="ECO:0007669"/>
    <property type="project" value="UniProtKB-KW"/>
</dbReference>
<dbReference type="GO" id="GO:0020037">
    <property type="term" value="F:heme binding"/>
    <property type="evidence" value="ECO:0007669"/>
    <property type="project" value="InterPro"/>
</dbReference>
<dbReference type="InterPro" id="IPR036909">
    <property type="entry name" value="Cyt_c-like_dom_sf"/>
</dbReference>
<keyword evidence="3" id="KW-0408">Iron</keyword>
<evidence type="ECO:0000259" key="4">
    <source>
        <dbReference type="Pfam" id="PF00034"/>
    </source>
</evidence>
<evidence type="ECO:0000256" key="1">
    <source>
        <dbReference type="ARBA" id="ARBA00022617"/>
    </source>
</evidence>
<evidence type="ECO:0000313" key="5">
    <source>
        <dbReference type="EMBL" id="HCW92504.1"/>
    </source>
</evidence>
<evidence type="ECO:0000256" key="2">
    <source>
        <dbReference type="ARBA" id="ARBA00022723"/>
    </source>
</evidence>
<name>A0A3D5QA08_FLESI</name>
<dbReference type="RefSeq" id="WP_013886317.1">
    <property type="nucleotide sequence ID" value="NZ_JAAZVV010000021.1"/>
</dbReference>
<dbReference type="OMA" id="SKTMSQW"/>
<dbReference type="Proteomes" id="UP000262325">
    <property type="component" value="Unassembled WGS sequence"/>
</dbReference>
<keyword evidence="2" id="KW-0479">Metal-binding</keyword>